<protein>
    <submittedName>
        <fullName evidence="5">HTH-type transcriptional regulator VirS</fullName>
    </submittedName>
</protein>
<dbReference type="RefSeq" id="WP_253074132.1">
    <property type="nucleotide sequence ID" value="NZ_CAJZAI010000011.1"/>
</dbReference>
<sequence length="186" mass="20980">MRMLYKPGFNPLSVEFHRPMPREGDEPYRALMRAPVSFSNQATTLTFDKHELLQSLNGACPELAQVNDNIANQYLARPDKNDVVTGVTQKIIELLPSGDCSREKVAEVLCMSPATLQVRLAKHGTNFLQLMDDTRSDLACNYMQQRTRSVTEITFLLGFTSTSNFARAFRRWTGISPTQFREGGSE</sequence>
<keyword evidence="1" id="KW-0805">Transcription regulation</keyword>
<dbReference type="InterPro" id="IPR009057">
    <property type="entry name" value="Homeodomain-like_sf"/>
</dbReference>
<dbReference type="EMBL" id="CAJZAI010000011">
    <property type="protein sequence ID" value="CAG9179584.1"/>
    <property type="molecule type" value="Genomic_DNA"/>
</dbReference>
<evidence type="ECO:0000256" key="1">
    <source>
        <dbReference type="ARBA" id="ARBA00023015"/>
    </source>
</evidence>
<dbReference type="SUPFAM" id="SSF46689">
    <property type="entry name" value="Homeodomain-like"/>
    <property type="match status" value="1"/>
</dbReference>
<evidence type="ECO:0000256" key="3">
    <source>
        <dbReference type="ARBA" id="ARBA00023163"/>
    </source>
</evidence>
<organism evidence="5 6">
    <name type="scientific">Cupriavidus laharis</name>
    <dbReference type="NCBI Taxonomy" id="151654"/>
    <lineage>
        <taxon>Bacteria</taxon>
        <taxon>Pseudomonadati</taxon>
        <taxon>Pseudomonadota</taxon>
        <taxon>Betaproteobacteria</taxon>
        <taxon>Burkholderiales</taxon>
        <taxon>Burkholderiaceae</taxon>
        <taxon>Cupriavidus</taxon>
    </lineage>
</organism>
<keyword evidence="3" id="KW-0804">Transcription</keyword>
<dbReference type="PANTHER" id="PTHR47894">
    <property type="entry name" value="HTH-TYPE TRANSCRIPTIONAL REGULATOR GADX"/>
    <property type="match status" value="1"/>
</dbReference>
<accession>A0ABN7Z0U0</accession>
<dbReference type="Proteomes" id="UP000727654">
    <property type="component" value="Unassembled WGS sequence"/>
</dbReference>
<dbReference type="InterPro" id="IPR018060">
    <property type="entry name" value="HTH_AraC"/>
</dbReference>
<keyword evidence="6" id="KW-1185">Reference proteome</keyword>
<evidence type="ECO:0000313" key="5">
    <source>
        <dbReference type="EMBL" id="CAG9179584.1"/>
    </source>
</evidence>
<evidence type="ECO:0000256" key="2">
    <source>
        <dbReference type="ARBA" id="ARBA00023125"/>
    </source>
</evidence>
<gene>
    <name evidence="5" type="primary">virS_8</name>
    <name evidence="5" type="ORF">LMG23992_04006</name>
</gene>
<keyword evidence="2" id="KW-0238">DNA-binding</keyword>
<dbReference type="PANTHER" id="PTHR47894:SF1">
    <property type="entry name" value="HTH-TYPE TRANSCRIPTIONAL REGULATOR VQSM"/>
    <property type="match status" value="1"/>
</dbReference>
<reference evidence="5 6" key="1">
    <citation type="submission" date="2021-08" db="EMBL/GenBank/DDBJ databases">
        <authorList>
            <person name="Peeters C."/>
        </authorList>
    </citation>
    <scope>NUCLEOTIDE SEQUENCE [LARGE SCALE GENOMIC DNA]</scope>
    <source>
        <strain evidence="5 6">LMG 23992</strain>
    </source>
</reference>
<comment type="caution">
    <text evidence="5">The sequence shown here is derived from an EMBL/GenBank/DDBJ whole genome shotgun (WGS) entry which is preliminary data.</text>
</comment>
<dbReference type="PRINTS" id="PR00032">
    <property type="entry name" value="HTHARAC"/>
</dbReference>
<proteinExistence type="predicted"/>
<evidence type="ECO:0000259" key="4">
    <source>
        <dbReference type="PROSITE" id="PS01124"/>
    </source>
</evidence>
<name>A0ABN7Z0U0_9BURK</name>
<evidence type="ECO:0000313" key="6">
    <source>
        <dbReference type="Proteomes" id="UP000727654"/>
    </source>
</evidence>
<dbReference type="Pfam" id="PF12833">
    <property type="entry name" value="HTH_18"/>
    <property type="match status" value="1"/>
</dbReference>
<dbReference type="InterPro" id="IPR020449">
    <property type="entry name" value="Tscrpt_reg_AraC-type_HTH"/>
</dbReference>
<dbReference type="Gene3D" id="1.10.10.60">
    <property type="entry name" value="Homeodomain-like"/>
    <property type="match status" value="1"/>
</dbReference>
<dbReference type="SMART" id="SM00342">
    <property type="entry name" value="HTH_ARAC"/>
    <property type="match status" value="1"/>
</dbReference>
<feature type="domain" description="HTH araC/xylS-type" evidence="4">
    <location>
        <begin position="85"/>
        <end position="183"/>
    </location>
</feature>
<dbReference type="PROSITE" id="PS01124">
    <property type="entry name" value="HTH_ARAC_FAMILY_2"/>
    <property type="match status" value="1"/>
</dbReference>